<evidence type="ECO:0000256" key="5">
    <source>
        <dbReference type="ARBA" id="ARBA00021471"/>
    </source>
</evidence>
<organism evidence="10 11">
    <name type="scientific">Tegillarca granosa</name>
    <name type="common">Malaysian cockle</name>
    <name type="synonym">Anadara granosa</name>
    <dbReference type="NCBI Taxonomy" id="220873"/>
    <lineage>
        <taxon>Eukaryota</taxon>
        <taxon>Metazoa</taxon>
        <taxon>Spiralia</taxon>
        <taxon>Lophotrochozoa</taxon>
        <taxon>Mollusca</taxon>
        <taxon>Bivalvia</taxon>
        <taxon>Autobranchia</taxon>
        <taxon>Pteriomorphia</taxon>
        <taxon>Arcoida</taxon>
        <taxon>Arcoidea</taxon>
        <taxon>Arcidae</taxon>
        <taxon>Tegillarca</taxon>
    </lineage>
</organism>
<evidence type="ECO:0000256" key="4">
    <source>
        <dbReference type="ARBA" id="ARBA00005344"/>
    </source>
</evidence>
<evidence type="ECO:0000313" key="10">
    <source>
        <dbReference type="EMBL" id="KAJ8298218.1"/>
    </source>
</evidence>
<evidence type="ECO:0000256" key="6">
    <source>
        <dbReference type="ARBA" id="ARBA00022490"/>
    </source>
</evidence>
<keyword evidence="7" id="KW-0597">Phosphoprotein</keyword>
<protein>
    <recommendedName>
        <fullName evidence="5">Microtubule-associated protein Jupiter</fullName>
    </recommendedName>
</protein>
<evidence type="ECO:0000256" key="1">
    <source>
        <dbReference type="ARBA" id="ARBA00003805"/>
    </source>
</evidence>
<keyword evidence="6" id="KW-0963">Cytoplasm</keyword>
<keyword evidence="11" id="KW-1185">Reference proteome</keyword>
<proteinExistence type="inferred from homology"/>
<evidence type="ECO:0000256" key="3">
    <source>
        <dbReference type="ARBA" id="ARBA00004496"/>
    </source>
</evidence>
<feature type="region of interest" description="Disordered" evidence="9">
    <location>
        <begin position="1"/>
        <end position="91"/>
    </location>
</feature>
<evidence type="ECO:0000256" key="2">
    <source>
        <dbReference type="ARBA" id="ARBA00004123"/>
    </source>
</evidence>
<comment type="caution">
    <text evidence="10">The sequence shown here is derived from an EMBL/GenBank/DDBJ whole genome shotgun (WGS) entry which is preliminary data.</text>
</comment>
<reference evidence="10 11" key="1">
    <citation type="submission" date="2022-12" db="EMBL/GenBank/DDBJ databases">
        <title>Chromosome-level genome of Tegillarca granosa.</title>
        <authorList>
            <person name="Kim J."/>
        </authorList>
    </citation>
    <scope>NUCLEOTIDE SEQUENCE [LARGE SCALE GENOMIC DNA]</scope>
    <source>
        <strain evidence="10">Teg-2019</strain>
        <tissue evidence="10">Adductor muscle</tissue>
    </source>
</reference>
<evidence type="ECO:0000256" key="9">
    <source>
        <dbReference type="SAM" id="MobiDB-lite"/>
    </source>
</evidence>
<evidence type="ECO:0000256" key="7">
    <source>
        <dbReference type="ARBA" id="ARBA00022553"/>
    </source>
</evidence>
<gene>
    <name evidence="10" type="ORF">KUTeg_024749</name>
</gene>
<feature type="compositionally biased region" description="Polar residues" evidence="9">
    <location>
        <begin position="61"/>
        <end position="91"/>
    </location>
</feature>
<dbReference type="EMBL" id="JARBDR010000923">
    <property type="protein sequence ID" value="KAJ8298218.1"/>
    <property type="molecule type" value="Genomic_DNA"/>
</dbReference>
<dbReference type="PANTHER" id="PTHR34930">
    <property type="entry name" value="GEO05313P1"/>
    <property type="match status" value="1"/>
</dbReference>
<sequence length="190" mass="20965">MTTTSTQVGITGDEKPTSRVLRPPGGGSSNIFGVQEDEPRQAQRQKPISNVFGGQADDQPPQRSKPQQQATHSNIFGEQQEGSSAPQQRQKSQGEYLPACEKYIGEYVTCLIIKTLIRLIIKKALKCSMSFVYCCSSNAYYQAFVEEWIKKLFLGGTLKVLCNEHLNQVILPLPISVSAGLAGTMWEVPK</sequence>
<accession>A0ABQ9DYA7</accession>
<dbReference type="Proteomes" id="UP001217089">
    <property type="component" value="Unassembled WGS sequence"/>
</dbReference>
<dbReference type="Pfam" id="PF17054">
    <property type="entry name" value="JUPITER"/>
    <property type="match status" value="1"/>
</dbReference>
<name>A0ABQ9DYA7_TEGGR</name>
<comment type="function">
    <text evidence="1">Binds to all microtubule populations.</text>
</comment>
<dbReference type="PANTHER" id="PTHR34930:SF2">
    <property type="entry name" value="MICROTUBULE-ASSOCIATED PROTEIN JUPITER"/>
    <property type="match status" value="1"/>
</dbReference>
<evidence type="ECO:0000256" key="8">
    <source>
        <dbReference type="ARBA" id="ARBA00023242"/>
    </source>
</evidence>
<evidence type="ECO:0000313" key="11">
    <source>
        <dbReference type="Proteomes" id="UP001217089"/>
    </source>
</evidence>
<keyword evidence="8" id="KW-0539">Nucleus</keyword>
<dbReference type="InterPro" id="IPR033335">
    <property type="entry name" value="JUPITER"/>
</dbReference>
<comment type="subcellular location">
    <subcellularLocation>
        <location evidence="3">Cytoplasm</location>
    </subcellularLocation>
    <subcellularLocation>
        <location evidence="2">Nucleus</location>
    </subcellularLocation>
</comment>
<comment type="similarity">
    <text evidence="4">Belongs to the MAP Jupiter family.</text>
</comment>